<name>A0ABP4H0P7_9ACTN</name>
<evidence type="ECO:0000313" key="3">
    <source>
        <dbReference type="Proteomes" id="UP001500037"/>
    </source>
</evidence>
<dbReference type="CDD" id="cd00293">
    <property type="entry name" value="USP-like"/>
    <property type="match status" value="1"/>
</dbReference>
<gene>
    <name evidence="2" type="ORF">GCM10009665_41690</name>
</gene>
<proteinExistence type="predicted"/>
<sequence length="160" mass="16950">MIEEPRVVVGVNDTLSSLAALHRAVDEARARGAQLVPVAAWSGGTELRPVSELEYAAHERLATAFDQAFGGLPGDLTVLPLVVRDLPGPALTRIADRPGDLLVLGCGHRGRREPARQSSTVRHCLTHATCALLVVDETELLESLEAAVGLAPARVVITAR</sequence>
<reference evidence="3" key="1">
    <citation type="journal article" date="2019" name="Int. J. Syst. Evol. Microbiol.">
        <title>The Global Catalogue of Microorganisms (GCM) 10K type strain sequencing project: providing services to taxonomists for standard genome sequencing and annotation.</title>
        <authorList>
            <consortium name="The Broad Institute Genomics Platform"/>
            <consortium name="The Broad Institute Genome Sequencing Center for Infectious Disease"/>
            <person name="Wu L."/>
            <person name="Ma J."/>
        </authorList>
    </citation>
    <scope>NUCLEOTIDE SEQUENCE [LARGE SCALE GENOMIC DNA]</scope>
    <source>
        <strain evidence="3">JCM 13004</strain>
    </source>
</reference>
<keyword evidence="3" id="KW-1185">Reference proteome</keyword>
<dbReference type="EMBL" id="BAAALF010000075">
    <property type="protein sequence ID" value="GAA1246431.1"/>
    <property type="molecule type" value="Genomic_DNA"/>
</dbReference>
<dbReference type="SUPFAM" id="SSF52402">
    <property type="entry name" value="Adenine nucleotide alpha hydrolases-like"/>
    <property type="match status" value="1"/>
</dbReference>
<dbReference type="Gene3D" id="3.40.50.620">
    <property type="entry name" value="HUPs"/>
    <property type="match status" value="1"/>
</dbReference>
<dbReference type="Proteomes" id="UP001500037">
    <property type="component" value="Unassembled WGS sequence"/>
</dbReference>
<protein>
    <recommendedName>
        <fullName evidence="1">UspA domain-containing protein</fullName>
    </recommendedName>
</protein>
<organism evidence="2 3">
    <name type="scientific">Kitasatospora nipponensis</name>
    <dbReference type="NCBI Taxonomy" id="258049"/>
    <lineage>
        <taxon>Bacteria</taxon>
        <taxon>Bacillati</taxon>
        <taxon>Actinomycetota</taxon>
        <taxon>Actinomycetes</taxon>
        <taxon>Kitasatosporales</taxon>
        <taxon>Streptomycetaceae</taxon>
        <taxon>Kitasatospora</taxon>
    </lineage>
</organism>
<feature type="domain" description="UspA" evidence="1">
    <location>
        <begin position="6"/>
        <end position="135"/>
    </location>
</feature>
<dbReference type="RefSeq" id="WP_344443335.1">
    <property type="nucleotide sequence ID" value="NZ_BAAALF010000075.1"/>
</dbReference>
<dbReference type="InterPro" id="IPR014729">
    <property type="entry name" value="Rossmann-like_a/b/a_fold"/>
</dbReference>
<dbReference type="InterPro" id="IPR006016">
    <property type="entry name" value="UspA"/>
</dbReference>
<evidence type="ECO:0000313" key="2">
    <source>
        <dbReference type="EMBL" id="GAA1246431.1"/>
    </source>
</evidence>
<dbReference type="Pfam" id="PF00582">
    <property type="entry name" value="Usp"/>
    <property type="match status" value="1"/>
</dbReference>
<accession>A0ABP4H0P7</accession>
<comment type="caution">
    <text evidence="2">The sequence shown here is derived from an EMBL/GenBank/DDBJ whole genome shotgun (WGS) entry which is preliminary data.</text>
</comment>
<evidence type="ECO:0000259" key="1">
    <source>
        <dbReference type="Pfam" id="PF00582"/>
    </source>
</evidence>